<proteinExistence type="predicted"/>
<name>A0A9P0K7Z0_ACAOB</name>
<protein>
    <submittedName>
        <fullName evidence="2">Uncharacterized protein</fullName>
    </submittedName>
</protein>
<feature type="region of interest" description="Disordered" evidence="1">
    <location>
        <begin position="56"/>
        <end position="77"/>
    </location>
</feature>
<sequence>MMWRRVKMKCKYKTTVKICHLSILNRKLKRKFQQAILEISEEEDRLNSVIYTNPSSVSSYSASTEHSEQSSQQNFSQSVAQYLHTETESSDVNL</sequence>
<keyword evidence="3" id="KW-1185">Reference proteome</keyword>
<gene>
    <name evidence="2" type="ORF">ACAOBT_LOCUS6301</name>
</gene>
<dbReference type="Proteomes" id="UP001152888">
    <property type="component" value="Unassembled WGS sequence"/>
</dbReference>
<evidence type="ECO:0000313" key="3">
    <source>
        <dbReference type="Proteomes" id="UP001152888"/>
    </source>
</evidence>
<comment type="caution">
    <text evidence="2">The sequence shown here is derived from an EMBL/GenBank/DDBJ whole genome shotgun (WGS) entry which is preliminary data.</text>
</comment>
<evidence type="ECO:0000256" key="1">
    <source>
        <dbReference type="SAM" id="MobiDB-lite"/>
    </source>
</evidence>
<organism evidence="2 3">
    <name type="scientific">Acanthoscelides obtectus</name>
    <name type="common">Bean weevil</name>
    <name type="synonym">Bruchus obtectus</name>
    <dbReference type="NCBI Taxonomy" id="200917"/>
    <lineage>
        <taxon>Eukaryota</taxon>
        <taxon>Metazoa</taxon>
        <taxon>Ecdysozoa</taxon>
        <taxon>Arthropoda</taxon>
        <taxon>Hexapoda</taxon>
        <taxon>Insecta</taxon>
        <taxon>Pterygota</taxon>
        <taxon>Neoptera</taxon>
        <taxon>Endopterygota</taxon>
        <taxon>Coleoptera</taxon>
        <taxon>Polyphaga</taxon>
        <taxon>Cucujiformia</taxon>
        <taxon>Chrysomeloidea</taxon>
        <taxon>Chrysomelidae</taxon>
        <taxon>Bruchinae</taxon>
        <taxon>Bruchini</taxon>
        <taxon>Acanthoscelides</taxon>
    </lineage>
</organism>
<evidence type="ECO:0000313" key="2">
    <source>
        <dbReference type="EMBL" id="CAH1965373.1"/>
    </source>
</evidence>
<dbReference type="AlphaFoldDB" id="A0A9P0K7Z0"/>
<reference evidence="2" key="1">
    <citation type="submission" date="2022-03" db="EMBL/GenBank/DDBJ databases">
        <authorList>
            <person name="Sayadi A."/>
        </authorList>
    </citation>
    <scope>NUCLEOTIDE SEQUENCE</scope>
</reference>
<accession>A0A9P0K7Z0</accession>
<dbReference type="EMBL" id="CAKOFQ010006723">
    <property type="protein sequence ID" value="CAH1965373.1"/>
    <property type="molecule type" value="Genomic_DNA"/>
</dbReference>